<dbReference type="InterPro" id="IPR006684">
    <property type="entry name" value="YbgC/YbaW"/>
</dbReference>
<dbReference type="Gene3D" id="3.10.129.10">
    <property type="entry name" value="Hotdog Thioesterase"/>
    <property type="match status" value="1"/>
</dbReference>
<dbReference type="InterPro" id="IPR029069">
    <property type="entry name" value="HotDog_dom_sf"/>
</dbReference>
<sequence>MYISEKEIEIRYAETDQMGVVYHANYIIWLEIGRTKLIEDLGFTYAGMEKDGYLSPVTDIAIQYKAVLRYGQKAFVRTWVEEHGRLRTKYGYEIVHEDGTIAATAISEHVVVKKDTFRPVSIKKIYPEWHEKYEEIKKQVPDGVRN</sequence>
<dbReference type="EMBL" id="JAUSWB010000007">
    <property type="protein sequence ID" value="MDQ0430133.1"/>
    <property type="molecule type" value="Genomic_DNA"/>
</dbReference>
<keyword evidence="2 3" id="KW-0378">Hydrolase</keyword>
<gene>
    <name evidence="3" type="ORF">QOZ98_002969</name>
</gene>
<evidence type="ECO:0000313" key="4">
    <source>
        <dbReference type="Proteomes" id="UP001241988"/>
    </source>
</evidence>
<dbReference type="SUPFAM" id="SSF54637">
    <property type="entry name" value="Thioesterase/thiol ester dehydrase-isomerase"/>
    <property type="match status" value="1"/>
</dbReference>
<keyword evidence="4" id="KW-1185">Reference proteome</keyword>
<reference evidence="3 4" key="1">
    <citation type="submission" date="2023-07" db="EMBL/GenBank/DDBJ databases">
        <title>Genomic Encyclopedia of Type Strains, Phase IV (KMG-IV): sequencing the most valuable type-strain genomes for metagenomic binning, comparative biology and taxonomic classification.</title>
        <authorList>
            <person name="Goeker M."/>
        </authorList>
    </citation>
    <scope>NUCLEOTIDE SEQUENCE [LARGE SCALE GENOMIC DNA]</scope>
    <source>
        <strain evidence="3 4">DSM 16419</strain>
    </source>
</reference>
<organism evidence="3 4">
    <name type="scientific">Planomicrobium stackebrandtii</name>
    <dbReference type="NCBI Taxonomy" id="253160"/>
    <lineage>
        <taxon>Bacteria</taxon>
        <taxon>Bacillati</taxon>
        <taxon>Bacillota</taxon>
        <taxon>Bacilli</taxon>
        <taxon>Bacillales</taxon>
        <taxon>Caryophanaceae</taxon>
        <taxon>Planomicrobium</taxon>
    </lineage>
</organism>
<dbReference type="EC" id="3.1.2.-" evidence="3"/>
<dbReference type="PANTHER" id="PTHR31793:SF27">
    <property type="entry name" value="NOVEL THIOESTERASE SUPERFAMILY DOMAIN AND SAPOSIN A-TYPE DOMAIN CONTAINING PROTEIN (0610012H03RIK)"/>
    <property type="match status" value="1"/>
</dbReference>
<dbReference type="Pfam" id="PF13279">
    <property type="entry name" value="4HBT_2"/>
    <property type="match status" value="1"/>
</dbReference>
<dbReference type="GO" id="GO:0016787">
    <property type="term" value="F:hydrolase activity"/>
    <property type="evidence" value="ECO:0007669"/>
    <property type="project" value="UniProtKB-KW"/>
</dbReference>
<evidence type="ECO:0000256" key="2">
    <source>
        <dbReference type="ARBA" id="ARBA00022801"/>
    </source>
</evidence>
<dbReference type="InterPro" id="IPR050563">
    <property type="entry name" value="4-hydroxybenzoyl-CoA_TE"/>
</dbReference>
<proteinExistence type="inferred from homology"/>
<dbReference type="PIRSF" id="PIRSF003230">
    <property type="entry name" value="YbgC"/>
    <property type="match status" value="1"/>
</dbReference>
<protein>
    <submittedName>
        <fullName evidence="3">Acyl-CoA thioester hydrolase</fullName>
        <ecNumber evidence="3">3.1.2.-</ecNumber>
    </submittedName>
</protein>
<dbReference type="Proteomes" id="UP001241988">
    <property type="component" value="Unassembled WGS sequence"/>
</dbReference>
<evidence type="ECO:0000313" key="3">
    <source>
        <dbReference type="EMBL" id="MDQ0430133.1"/>
    </source>
</evidence>
<dbReference type="RefSeq" id="WP_308788120.1">
    <property type="nucleotide sequence ID" value="NZ_JAUSWB010000007.1"/>
</dbReference>
<dbReference type="CDD" id="cd00586">
    <property type="entry name" value="4HBT"/>
    <property type="match status" value="1"/>
</dbReference>
<accession>A0ABU0GYI0</accession>
<dbReference type="PANTHER" id="PTHR31793">
    <property type="entry name" value="4-HYDROXYBENZOYL-COA THIOESTERASE FAMILY MEMBER"/>
    <property type="match status" value="1"/>
</dbReference>
<comment type="similarity">
    <text evidence="1">Belongs to the 4-hydroxybenzoyl-CoA thioesterase family.</text>
</comment>
<comment type="caution">
    <text evidence="3">The sequence shown here is derived from an EMBL/GenBank/DDBJ whole genome shotgun (WGS) entry which is preliminary data.</text>
</comment>
<dbReference type="NCBIfam" id="TIGR00051">
    <property type="entry name" value="YbgC/FadM family acyl-CoA thioesterase"/>
    <property type="match status" value="1"/>
</dbReference>
<name>A0ABU0GYI0_9BACL</name>
<evidence type="ECO:0000256" key="1">
    <source>
        <dbReference type="ARBA" id="ARBA00005953"/>
    </source>
</evidence>